<dbReference type="EMBL" id="VSSQ01007019">
    <property type="protein sequence ID" value="MPM34588.1"/>
    <property type="molecule type" value="Genomic_DNA"/>
</dbReference>
<reference evidence="2" key="1">
    <citation type="submission" date="2019-08" db="EMBL/GenBank/DDBJ databases">
        <authorList>
            <person name="Kucharzyk K."/>
            <person name="Murdoch R.W."/>
            <person name="Higgins S."/>
            <person name="Loffler F."/>
        </authorList>
    </citation>
    <scope>NUCLEOTIDE SEQUENCE</scope>
</reference>
<comment type="caution">
    <text evidence="2">The sequence shown here is derived from an EMBL/GenBank/DDBJ whole genome shotgun (WGS) entry which is preliminary data.</text>
</comment>
<proteinExistence type="predicted"/>
<feature type="compositionally biased region" description="Basic and acidic residues" evidence="1">
    <location>
        <begin position="7"/>
        <end position="23"/>
    </location>
</feature>
<organism evidence="2">
    <name type="scientific">bioreactor metagenome</name>
    <dbReference type="NCBI Taxonomy" id="1076179"/>
    <lineage>
        <taxon>unclassified sequences</taxon>
        <taxon>metagenomes</taxon>
        <taxon>ecological metagenomes</taxon>
    </lineage>
</organism>
<accession>A0A644Z2T5</accession>
<sequence length="241" mass="26597">MEPGDIFQHHDGVVDQHSDAEGKAAEGHYVERIAAEIDQHEGGDHRERNADRDDQCAAQIAEEEKEHQHRQQAAVERGVGDVFDRLLNVFGAVHQRRDPELARHFRVDLVEFAHHAFGHRNGIGAGLFVNGDEDSRFAVDPDMAGQRFVGVGHLRDILEVNQRTVGGAGDGEVADFIQRGEGARRPQPDFKPRFLEIAGRSGDVGGFELGDQFVQGNIEQLGFVHVEQNLDFPGFAAGDRG</sequence>
<evidence type="ECO:0000313" key="2">
    <source>
        <dbReference type="EMBL" id="MPM34588.1"/>
    </source>
</evidence>
<name>A0A644Z2T5_9ZZZZ</name>
<feature type="region of interest" description="Disordered" evidence="1">
    <location>
        <begin position="1"/>
        <end position="23"/>
    </location>
</feature>
<gene>
    <name evidence="2" type="ORF">SDC9_81174</name>
</gene>
<dbReference type="AlphaFoldDB" id="A0A644Z2T5"/>
<protein>
    <submittedName>
        <fullName evidence="2">Uncharacterized protein</fullName>
    </submittedName>
</protein>
<evidence type="ECO:0000256" key="1">
    <source>
        <dbReference type="SAM" id="MobiDB-lite"/>
    </source>
</evidence>